<keyword evidence="3" id="KW-1185">Reference proteome</keyword>
<accession>A0ABW9U407</accession>
<comment type="caution">
    <text evidence="2">The sequence shown here is derived from an EMBL/GenBank/DDBJ whole genome shotgun (WGS) entry which is preliminary data.</text>
</comment>
<dbReference type="Proteomes" id="UP000467637">
    <property type="component" value="Unassembled WGS sequence"/>
</dbReference>
<feature type="signal peptide" evidence="1">
    <location>
        <begin position="1"/>
        <end position="25"/>
    </location>
</feature>
<evidence type="ECO:0000313" key="3">
    <source>
        <dbReference type="Proteomes" id="UP000467637"/>
    </source>
</evidence>
<dbReference type="Gene3D" id="2.60.120.380">
    <property type="match status" value="1"/>
</dbReference>
<evidence type="ECO:0000313" key="2">
    <source>
        <dbReference type="EMBL" id="MVQ34758.1"/>
    </source>
</evidence>
<protein>
    <submittedName>
        <fullName evidence="2">Uncharacterized protein</fullName>
    </submittedName>
</protein>
<keyword evidence="1" id="KW-0732">Signal</keyword>
<proteinExistence type="predicted"/>
<dbReference type="RefSeq" id="WP_157318821.1">
    <property type="nucleotide sequence ID" value="NZ_WSEM01000008.1"/>
</dbReference>
<evidence type="ECO:0000256" key="1">
    <source>
        <dbReference type="SAM" id="SignalP"/>
    </source>
</evidence>
<organism evidence="2 3">
    <name type="scientific">Paenibacillus anseongense</name>
    <dbReference type="NCBI Taxonomy" id="2682845"/>
    <lineage>
        <taxon>Bacteria</taxon>
        <taxon>Bacillati</taxon>
        <taxon>Bacillota</taxon>
        <taxon>Bacilli</taxon>
        <taxon>Bacillales</taxon>
        <taxon>Paenibacillaceae</taxon>
        <taxon>Paenibacillus</taxon>
    </lineage>
</organism>
<feature type="chain" id="PRO_5045617491" evidence="1">
    <location>
        <begin position="26"/>
        <end position="189"/>
    </location>
</feature>
<gene>
    <name evidence="2" type="ORF">GON05_08830</name>
</gene>
<sequence>MKLLKTISMSLLLASSLVLPVSAFANESVTPNSNLKSQIKGVNVGVTEAKKYSAEEAEAILNNSVPATIVTPSNINTFSIISHITYAFQKLNEREYVDTLSSFTTTGSSTNVNITLVQWSNGSTKITYQLFNSSGTAFGSPQLVTGDYTSSNLTIGISNVPAGTYRIRISNVGSNLIDVNTAAGNGYTQ</sequence>
<name>A0ABW9U407_9BACL</name>
<reference evidence="2 3" key="1">
    <citation type="submission" date="2019-12" db="EMBL/GenBank/DDBJ databases">
        <authorList>
            <person name="Huq M.A."/>
        </authorList>
    </citation>
    <scope>NUCLEOTIDE SEQUENCE [LARGE SCALE GENOMIC DNA]</scope>
    <source>
        <strain evidence="2 3">MAH-34</strain>
    </source>
</reference>
<dbReference type="EMBL" id="WSEM01000008">
    <property type="protein sequence ID" value="MVQ34758.1"/>
    <property type="molecule type" value="Genomic_DNA"/>
</dbReference>